<reference evidence="2" key="1">
    <citation type="submission" date="2011-08" db="EMBL/GenBank/DDBJ databases">
        <authorList>
            <person name="Rombauts S."/>
        </authorList>
    </citation>
    <scope>NUCLEOTIDE SEQUENCE</scope>
    <source>
        <strain evidence="2">London</strain>
    </source>
</reference>
<accession>T1L2R5</accession>
<dbReference type="Proteomes" id="UP000015104">
    <property type="component" value="Unassembled WGS sequence"/>
</dbReference>
<dbReference type="HOGENOM" id="CLU_995084_0_0_1"/>
<evidence type="ECO:0000313" key="2">
    <source>
        <dbReference type="Proteomes" id="UP000015104"/>
    </source>
</evidence>
<proteinExistence type="predicted"/>
<dbReference type="EnsemblMetazoa" id="tetur34g00140.1">
    <property type="protein sequence ID" value="tetur34g00140.1"/>
    <property type="gene ID" value="tetur34g00140"/>
</dbReference>
<reference evidence="1" key="2">
    <citation type="submission" date="2015-06" db="UniProtKB">
        <authorList>
            <consortium name="EnsemblMetazoa"/>
        </authorList>
    </citation>
    <scope>IDENTIFICATION</scope>
</reference>
<keyword evidence="2" id="KW-1185">Reference proteome</keyword>
<sequence length="280" mass="32550">MESYRNFHEFDTRLGLKLVIQKMARIHVPANLYKQTASCFASSFLICFNSVILGHENGPEEISKSGSLLRKIFEKMCGNYTDLIVQCQQENGKLDQLMSNPVFLFPESLNESSESNDDKVDIKDESNDFEIGSVDSFDQESKHDNSKETKKYIVMSKNRIDNVMKNYRKWKSQHSPLPPSFNDSWNQKNQLPKRYRGNLDLTNGSEKDQEYLVKDTDAYETLFSQILISIFECMLTLPDSQFDLIMPFLNEGIENLIIYAQSKDLRSVLALLYRRYAQRR</sequence>
<evidence type="ECO:0000313" key="1">
    <source>
        <dbReference type="EnsemblMetazoa" id="tetur34g00140.1"/>
    </source>
</evidence>
<protein>
    <submittedName>
        <fullName evidence="1">Uncharacterized protein</fullName>
    </submittedName>
</protein>
<dbReference type="AlphaFoldDB" id="T1L2R5"/>
<name>T1L2R5_TETUR</name>
<dbReference type="EMBL" id="CAEY01000983">
    <property type="status" value="NOT_ANNOTATED_CDS"/>
    <property type="molecule type" value="Genomic_DNA"/>
</dbReference>
<organism evidence="1 2">
    <name type="scientific">Tetranychus urticae</name>
    <name type="common">Two-spotted spider mite</name>
    <dbReference type="NCBI Taxonomy" id="32264"/>
    <lineage>
        <taxon>Eukaryota</taxon>
        <taxon>Metazoa</taxon>
        <taxon>Ecdysozoa</taxon>
        <taxon>Arthropoda</taxon>
        <taxon>Chelicerata</taxon>
        <taxon>Arachnida</taxon>
        <taxon>Acari</taxon>
        <taxon>Acariformes</taxon>
        <taxon>Trombidiformes</taxon>
        <taxon>Prostigmata</taxon>
        <taxon>Eleutherengona</taxon>
        <taxon>Raphignathae</taxon>
        <taxon>Tetranychoidea</taxon>
        <taxon>Tetranychidae</taxon>
        <taxon>Tetranychus</taxon>
    </lineage>
</organism>